<dbReference type="EMBL" id="AGFM01000031">
    <property type="protein sequence ID" value="EHJ60749.1"/>
    <property type="molecule type" value="Genomic_DNA"/>
</dbReference>
<evidence type="ECO:0000313" key="2">
    <source>
        <dbReference type="EMBL" id="EHJ60749.1"/>
    </source>
</evidence>
<name>G6ED37_9SPHN</name>
<feature type="compositionally biased region" description="Polar residues" evidence="1">
    <location>
        <begin position="12"/>
        <end position="21"/>
    </location>
</feature>
<organism evidence="2 3">
    <name type="scientific">Novosphingobium pentaromativorans US6-1</name>
    <dbReference type="NCBI Taxonomy" id="1088721"/>
    <lineage>
        <taxon>Bacteria</taxon>
        <taxon>Pseudomonadati</taxon>
        <taxon>Pseudomonadota</taxon>
        <taxon>Alphaproteobacteria</taxon>
        <taxon>Sphingomonadales</taxon>
        <taxon>Sphingomonadaceae</taxon>
        <taxon>Novosphingobium</taxon>
    </lineage>
</organism>
<dbReference type="PROSITE" id="PS51257">
    <property type="entry name" value="PROKAR_LIPOPROTEIN"/>
    <property type="match status" value="1"/>
</dbReference>
<evidence type="ECO:0000313" key="3">
    <source>
        <dbReference type="Proteomes" id="UP000004030"/>
    </source>
</evidence>
<dbReference type="PATRIC" id="fig|1088721.3.peg.2238"/>
<protein>
    <submittedName>
        <fullName evidence="2">Uncharacterized protein</fullName>
    </submittedName>
</protein>
<sequence length="38" mass="4191">MPRLIPTRDTMPGSSASSTGSCKIWRDCRARLPDAIRS</sequence>
<proteinExistence type="predicted"/>
<dbReference type="AlphaFoldDB" id="G6ED37"/>
<comment type="caution">
    <text evidence="2">The sequence shown here is derived from an EMBL/GenBank/DDBJ whole genome shotgun (WGS) entry which is preliminary data.</text>
</comment>
<reference evidence="2 3" key="1">
    <citation type="journal article" date="2012" name="J. Bacteriol.">
        <title>Genome sequence of benzo(a)pyrene-degrading bacterium Novosphingobium pentaromativorans US6-1.</title>
        <authorList>
            <person name="Luo Y.R."/>
            <person name="Kang S.G."/>
            <person name="Kim S.J."/>
            <person name="Kim M.R."/>
            <person name="Li N."/>
            <person name="Lee J.H."/>
            <person name="Kwon K.K."/>
        </authorList>
    </citation>
    <scope>NUCLEOTIDE SEQUENCE [LARGE SCALE GENOMIC DNA]</scope>
    <source>
        <strain evidence="2 3">US6-1</strain>
    </source>
</reference>
<keyword evidence="3" id="KW-1185">Reference proteome</keyword>
<evidence type="ECO:0000256" key="1">
    <source>
        <dbReference type="SAM" id="MobiDB-lite"/>
    </source>
</evidence>
<gene>
    <name evidence="2" type="ORF">NSU_2258</name>
</gene>
<accession>G6ED37</accession>
<dbReference type="Proteomes" id="UP000004030">
    <property type="component" value="Unassembled WGS sequence"/>
</dbReference>
<feature type="region of interest" description="Disordered" evidence="1">
    <location>
        <begin position="1"/>
        <end position="21"/>
    </location>
</feature>